<dbReference type="EMBL" id="CP007152">
    <property type="protein sequence ID" value="AHI33253.1"/>
    <property type="molecule type" value="Genomic_DNA"/>
</dbReference>
<name>W5Z454_9GAMM</name>
<keyword evidence="1" id="KW-0812">Transmembrane</keyword>
<feature type="transmembrane region" description="Helical" evidence="1">
    <location>
        <begin position="35"/>
        <end position="53"/>
    </location>
</feature>
<dbReference type="HOGENOM" id="CLU_2617860_0_0_6"/>
<protein>
    <recommendedName>
        <fullName evidence="2">DUF4396 domain-containing protein</fullName>
    </recommendedName>
</protein>
<feature type="transmembrane region" description="Helical" evidence="1">
    <location>
        <begin position="7"/>
        <end position="29"/>
    </location>
</feature>
<keyword evidence="1" id="KW-1133">Transmembrane helix</keyword>
<dbReference type="KEGG" id="msr:AU15_14290"/>
<evidence type="ECO:0000256" key="1">
    <source>
        <dbReference type="SAM" id="Phobius"/>
    </source>
</evidence>
<gene>
    <name evidence="3" type="ORF">AU15_14290</name>
</gene>
<keyword evidence="1" id="KW-0472">Membrane</keyword>
<feature type="domain" description="DUF4396" evidence="2">
    <location>
        <begin position="2"/>
        <end position="64"/>
    </location>
</feature>
<dbReference type="InterPro" id="IPR025509">
    <property type="entry name" value="DUF4396"/>
</dbReference>
<dbReference type="Pfam" id="PF14342">
    <property type="entry name" value="DUF4396"/>
    <property type="match status" value="1"/>
</dbReference>
<sequence>MALKISALAIVAFDIGMGVTMLVVAFVLGYPPTTIAFWFVMWGGLLLGFMTAYPMVRWLLGRGVTTPVWPVPPALSGF</sequence>
<proteinExistence type="predicted"/>
<evidence type="ECO:0000313" key="4">
    <source>
        <dbReference type="Proteomes" id="UP000035081"/>
    </source>
</evidence>
<dbReference type="Proteomes" id="UP000035081">
    <property type="component" value="Chromosome"/>
</dbReference>
<dbReference type="AlphaFoldDB" id="W5Z454"/>
<organism evidence="3 4">
    <name type="scientific">Marinobacter salarius</name>
    <dbReference type="NCBI Taxonomy" id="1420917"/>
    <lineage>
        <taxon>Bacteria</taxon>
        <taxon>Pseudomonadati</taxon>
        <taxon>Pseudomonadota</taxon>
        <taxon>Gammaproteobacteria</taxon>
        <taxon>Pseudomonadales</taxon>
        <taxon>Marinobacteraceae</taxon>
        <taxon>Marinobacter</taxon>
    </lineage>
</organism>
<evidence type="ECO:0000313" key="3">
    <source>
        <dbReference type="EMBL" id="AHI33253.1"/>
    </source>
</evidence>
<reference evidence="3 4" key="1">
    <citation type="journal article" date="2014" name="Genome Announc.">
        <title>Draft Genome Sequences of Marinobacter similis A3d10T and Marinobacter salarius R9SW1T.</title>
        <authorList>
            <person name="Ivanova E.P."/>
            <person name="Ng H.J."/>
            <person name="Webb H.K."/>
            <person name="Feng G."/>
            <person name="Oshima K."/>
            <person name="Hattori M."/>
            <person name="Ohkuma M."/>
            <person name="Sergeev A.F."/>
            <person name="Mikhailov V.V."/>
            <person name="Crawford R.J."/>
            <person name="Sawabe T."/>
        </authorList>
    </citation>
    <scope>NUCLEOTIDE SEQUENCE [LARGE SCALE GENOMIC DNA]</scope>
    <source>
        <strain evidence="4">A3d10 and R9SW1</strain>
    </source>
</reference>
<accession>W5Z454</accession>
<evidence type="ECO:0000259" key="2">
    <source>
        <dbReference type="Pfam" id="PF14342"/>
    </source>
</evidence>